<protein>
    <submittedName>
        <fullName evidence="3">PHP domain-containing protein</fullName>
    </submittedName>
</protein>
<dbReference type="GO" id="GO:0035312">
    <property type="term" value="F:5'-3' DNA exonuclease activity"/>
    <property type="evidence" value="ECO:0007669"/>
    <property type="project" value="TreeGrafter"/>
</dbReference>
<name>A0A6M4IKI0_9BACT</name>
<feature type="chain" id="PRO_5026787592" evidence="1">
    <location>
        <begin position="23"/>
        <end position="346"/>
    </location>
</feature>
<dbReference type="Proteomes" id="UP000500938">
    <property type="component" value="Chromosome"/>
</dbReference>
<dbReference type="SMART" id="SM00481">
    <property type="entry name" value="POLIIIAc"/>
    <property type="match status" value="1"/>
</dbReference>
<evidence type="ECO:0000256" key="1">
    <source>
        <dbReference type="SAM" id="SignalP"/>
    </source>
</evidence>
<keyword evidence="4" id="KW-1185">Reference proteome</keyword>
<dbReference type="RefSeq" id="WP_171223453.1">
    <property type="nucleotide sequence ID" value="NZ_CP053085.1"/>
</dbReference>
<reference evidence="3 4" key="1">
    <citation type="submission" date="2020-05" db="EMBL/GenBank/DDBJ databases">
        <title>Complete genome sequence of Gemmatimonas greenlandica TET16.</title>
        <authorList>
            <person name="Zeng Y."/>
        </authorList>
    </citation>
    <scope>NUCLEOTIDE SEQUENCE [LARGE SCALE GENOMIC DNA]</scope>
    <source>
        <strain evidence="3 4">TET16</strain>
    </source>
</reference>
<dbReference type="InterPro" id="IPR016195">
    <property type="entry name" value="Pol/histidinol_Pase-like"/>
</dbReference>
<feature type="signal peptide" evidence="1">
    <location>
        <begin position="1"/>
        <end position="22"/>
    </location>
</feature>
<dbReference type="InterPro" id="IPR052018">
    <property type="entry name" value="PHP_domain"/>
</dbReference>
<dbReference type="InterPro" id="IPR003141">
    <property type="entry name" value="Pol/His_phosphatase_N"/>
</dbReference>
<dbReference type="Gene3D" id="3.20.20.140">
    <property type="entry name" value="Metal-dependent hydrolases"/>
    <property type="match status" value="1"/>
</dbReference>
<evidence type="ECO:0000313" key="4">
    <source>
        <dbReference type="Proteomes" id="UP000500938"/>
    </source>
</evidence>
<dbReference type="PANTHER" id="PTHR42924">
    <property type="entry name" value="EXONUCLEASE"/>
    <property type="match status" value="1"/>
</dbReference>
<dbReference type="SUPFAM" id="SSF89550">
    <property type="entry name" value="PHP domain-like"/>
    <property type="match status" value="1"/>
</dbReference>
<proteinExistence type="predicted"/>
<dbReference type="KEGG" id="ggr:HKW67_00090"/>
<dbReference type="NCBIfam" id="NF038032">
    <property type="entry name" value="CehA_McbA_metalo"/>
    <property type="match status" value="1"/>
</dbReference>
<dbReference type="EMBL" id="CP053085">
    <property type="protein sequence ID" value="QJR34027.1"/>
    <property type="molecule type" value="Genomic_DNA"/>
</dbReference>
<keyword evidence="1" id="KW-0732">Signal</keyword>
<organism evidence="3 4">
    <name type="scientific">Gemmatimonas groenlandica</name>
    <dbReference type="NCBI Taxonomy" id="2732249"/>
    <lineage>
        <taxon>Bacteria</taxon>
        <taxon>Pseudomonadati</taxon>
        <taxon>Gemmatimonadota</taxon>
        <taxon>Gemmatimonadia</taxon>
        <taxon>Gemmatimonadales</taxon>
        <taxon>Gemmatimonadaceae</taxon>
        <taxon>Gemmatimonas</taxon>
    </lineage>
</organism>
<evidence type="ECO:0000259" key="2">
    <source>
        <dbReference type="SMART" id="SM00481"/>
    </source>
</evidence>
<dbReference type="AlphaFoldDB" id="A0A6M4IKI0"/>
<evidence type="ECO:0000313" key="3">
    <source>
        <dbReference type="EMBL" id="QJR34027.1"/>
    </source>
</evidence>
<gene>
    <name evidence="3" type="ORF">HKW67_00090</name>
</gene>
<dbReference type="GO" id="GO:0004534">
    <property type="term" value="F:5'-3' RNA exonuclease activity"/>
    <property type="evidence" value="ECO:0007669"/>
    <property type="project" value="TreeGrafter"/>
</dbReference>
<feature type="domain" description="Polymerase/histidinol phosphatase N-terminal" evidence="2">
    <location>
        <begin position="44"/>
        <end position="108"/>
    </location>
</feature>
<dbReference type="PANTHER" id="PTHR42924:SF11">
    <property type="entry name" value="POLYMERASE_HISTIDINOL PHOSPHATASE N-TERMINAL DOMAIN-CONTAINING PROTEIN"/>
    <property type="match status" value="1"/>
</dbReference>
<accession>A0A6M4IKI0</accession>
<sequence>MTSFPMRRAIALALVLSGLARAAAAQPARFLVPAAAPGTRWLKGNTHTHTTNSDGDTAPEEVARWYKNRKYDFLVLSDHNVFTDPATLTSLMDSTFLLIPGEEVTTGFQKAAVHVNALGITRVIAAPRDSTLFGTVQKAVDAIRAEGAVPHINHPNFLWSIDTATLFRVKNDRLLEIFNGHPTVHNIGGGDWPGMEDAWDALLTRGKRIYGIAVDDAHHFQGEFAKARANPGRGWVVVRARSRDAREIVTALDDGRFYASAGPVVDAITVTESALSITIARTGDFKYTTQFVGANGEILATDKSLTPSYRLRGTETYVRARVVDSSGATAWIQPVFTTRYRERAAP</sequence>